<comment type="subcellular location">
    <subcellularLocation>
        <location evidence="1">Cell membrane</location>
        <topology evidence="1">Peripheral membrane protein</topology>
    </subcellularLocation>
</comment>
<dbReference type="EMBL" id="CP049887">
    <property type="protein sequence ID" value="QIL47393.1"/>
    <property type="molecule type" value="Genomic_DNA"/>
</dbReference>
<reference evidence="8 9" key="1">
    <citation type="submission" date="2020-03" db="EMBL/GenBank/DDBJ databases">
        <title>Vagococcus sp. nov., isolated from beetles.</title>
        <authorList>
            <person name="Hyun D.-W."/>
            <person name="Bae J.-W."/>
        </authorList>
    </citation>
    <scope>NUCLEOTIDE SEQUENCE [LARGE SCALE GENOMIC DNA]</scope>
    <source>
        <strain evidence="8 9">HDW17B</strain>
    </source>
</reference>
<evidence type="ECO:0000256" key="1">
    <source>
        <dbReference type="ARBA" id="ARBA00004202"/>
    </source>
</evidence>
<sequence length="1168" mass="137591">MNKVKITSIMPTFNVEKYISDAIESLVEQIDSNIELEVFIVDDGSTDMTKSIIKDYQEKYPFIILIEESNIGPGEARNIAMKKATGDYITFIDGDDIIYPKSYEKLLNSARINDADIVVGNVSRFDSTRKFFLSGLHKKIFSDEKVGTHILEYPNLLFDTTSWNKLFKTSFLHQNKITFPEGILYEDIPFNMEAHLKSSNTNIINDYVYRWQLRNDGDKSITQSRHNEKNMLDRITAMAMFNDIIKEMAVDNKEFIEKKELKELEIDLKLFLDQLSETDESYFDLFSKSVTNYIENMKTDVFQERLATINKIKYRLVMENRKEDLVLFSTHSKEFWQLKNILVDGRLVKKIDNSIFETFLDSSYFDMTSDVSPVTKIKKVSWEENILEIDGVAFLKYLDTNSSVKYKAYLNSDKGSKKVSLPVELYKDQSNTQIYGGGKQENLVKRTYDYDYSGYKIKMDLSNIEIQELLKYECSVSLSIENGDFTQELFIGQPAKGYGTRPKDIKINNVVYRILYNKQWQLKINATPVGGVINNVILEKDQVKLLGCFVDERINIIRLTNYHLNHYIEKEVVVNPQDKSFELCFDISDMEKISSRENFYPQFFENDNEFKVEVSEDFKTEFHKYGNKEICSNKTRNNFLQIYILDEITAKLIEINGHQDGNKVFNLTFDIIQDLDDLNVEELSKFSLQGVRNKDGLVFNVNPVKIDITEEVAKLSYQIKVSENDLHMFGNSSWKFSQVIKTNDGVTKRVVVMKYLGQKIRWSILKNNFIIEKNVRHEIQLMSSLEKEYFDKGPRRKKMLKDKIYPFFMKLPQKKKMIMFEAYWGRSYSCNPKAMYEYVDQNYPGYTCVWSLNNPYEEVKGNAIKVKKNSWRYYYYLARSKYFINNVNWPNEYIKRDTSVEIQTLHGTFLKTMGLDVEDEVKTKEQLEGFRKRHGRWDYLVSPSSFMTKTARRVFEFNKEMLEFGFPRNDLLVNAEEHQDISIKLKEKLNIPADKKVILYAPTYRNKSGFNFELDIKEMREKLSDDYVLLVRLHYFVAKSLDLDEVEDFVVNVCNYPDVQELLLITDVLITDYSSIMFDYANLNRPMLFFTYDLEYYRDVLRGMYLDFEEEAPGKLCKKTEELIESLEDLENYQKEYSLKLNEFRSRYNEFEKGEASKQAFEKIFRKK</sequence>
<dbReference type="PANTHER" id="PTHR37316">
    <property type="entry name" value="TEICHOIC ACID GLYCEROL-PHOSPHATE PRIMASE"/>
    <property type="match status" value="1"/>
</dbReference>
<dbReference type="Proteomes" id="UP000501747">
    <property type="component" value="Chromosome"/>
</dbReference>
<evidence type="ECO:0000256" key="5">
    <source>
        <dbReference type="ARBA" id="ARBA00022944"/>
    </source>
</evidence>
<dbReference type="InterPro" id="IPR029044">
    <property type="entry name" value="Nucleotide-diphossugar_trans"/>
</dbReference>
<dbReference type="InterPro" id="IPR043149">
    <property type="entry name" value="TagF_N"/>
</dbReference>
<dbReference type="InterPro" id="IPR007554">
    <property type="entry name" value="Glycerophosphate_synth"/>
</dbReference>
<proteinExistence type="inferred from homology"/>
<keyword evidence="3" id="KW-1003">Cell membrane</keyword>
<keyword evidence="6" id="KW-0472">Membrane</keyword>
<dbReference type="InterPro" id="IPR001173">
    <property type="entry name" value="Glyco_trans_2-like"/>
</dbReference>
<evidence type="ECO:0000256" key="4">
    <source>
        <dbReference type="ARBA" id="ARBA00022679"/>
    </source>
</evidence>
<dbReference type="SUPFAM" id="SSF53448">
    <property type="entry name" value="Nucleotide-diphospho-sugar transferases"/>
    <property type="match status" value="1"/>
</dbReference>
<dbReference type="PANTHER" id="PTHR37316:SF3">
    <property type="entry name" value="TEICHOIC ACID GLYCEROL-PHOSPHATE TRANSFERASE"/>
    <property type="match status" value="1"/>
</dbReference>
<evidence type="ECO:0000256" key="6">
    <source>
        <dbReference type="ARBA" id="ARBA00023136"/>
    </source>
</evidence>
<evidence type="ECO:0000256" key="2">
    <source>
        <dbReference type="ARBA" id="ARBA00010488"/>
    </source>
</evidence>
<dbReference type="InterPro" id="IPR051612">
    <property type="entry name" value="Teichoic_Acid_Biosynth"/>
</dbReference>
<name>A0A6G8AR38_9ENTE</name>
<accession>A0A6G8AR38</accession>
<dbReference type="Pfam" id="PF04464">
    <property type="entry name" value="Glyphos_transf"/>
    <property type="match status" value="1"/>
</dbReference>
<organism evidence="8 9">
    <name type="scientific">Vagococcus hydrophili</name>
    <dbReference type="NCBI Taxonomy" id="2714947"/>
    <lineage>
        <taxon>Bacteria</taxon>
        <taxon>Bacillati</taxon>
        <taxon>Bacillota</taxon>
        <taxon>Bacilli</taxon>
        <taxon>Lactobacillales</taxon>
        <taxon>Enterococcaceae</taxon>
        <taxon>Vagococcus</taxon>
    </lineage>
</organism>
<evidence type="ECO:0000259" key="7">
    <source>
        <dbReference type="Pfam" id="PF00535"/>
    </source>
</evidence>
<dbReference type="GO" id="GO:0019350">
    <property type="term" value="P:teichoic acid biosynthetic process"/>
    <property type="evidence" value="ECO:0007669"/>
    <property type="project" value="UniProtKB-KW"/>
</dbReference>
<dbReference type="RefSeq" id="WP_166033503.1">
    <property type="nucleotide sequence ID" value="NZ_CP049887.1"/>
</dbReference>
<dbReference type="Pfam" id="PF00535">
    <property type="entry name" value="Glycos_transf_2"/>
    <property type="match status" value="1"/>
</dbReference>
<dbReference type="Gene3D" id="3.90.550.10">
    <property type="entry name" value="Spore Coat Polysaccharide Biosynthesis Protein SpsA, Chain A"/>
    <property type="match status" value="1"/>
</dbReference>
<keyword evidence="4 8" id="KW-0808">Transferase</keyword>
<dbReference type="KEGG" id="vhy:G7082_02020"/>
<dbReference type="AlphaFoldDB" id="A0A6G8AR38"/>
<dbReference type="GO" id="GO:0047355">
    <property type="term" value="F:CDP-glycerol glycerophosphotransferase activity"/>
    <property type="evidence" value="ECO:0007669"/>
    <property type="project" value="InterPro"/>
</dbReference>
<dbReference type="InterPro" id="IPR043148">
    <property type="entry name" value="TagF_C"/>
</dbReference>
<dbReference type="SUPFAM" id="SSF53756">
    <property type="entry name" value="UDP-Glycosyltransferase/glycogen phosphorylase"/>
    <property type="match status" value="1"/>
</dbReference>
<feature type="domain" description="Glycosyltransferase 2-like" evidence="7">
    <location>
        <begin position="9"/>
        <end position="137"/>
    </location>
</feature>
<dbReference type="Gene3D" id="3.40.50.11820">
    <property type="match status" value="1"/>
</dbReference>
<dbReference type="Gene3D" id="3.40.50.12580">
    <property type="match status" value="1"/>
</dbReference>
<keyword evidence="9" id="KW-1185">Reference proteome</keyword>
<keyword evidence="5" id="KW-0777">Teichoic acid biosynthesis</keyword>
<evidence type="ECO:0000313" key="8">
    <source>
        <dbReference type="EMBL" id="QIL47393.1"/>
    </source>
</evidence>
<evidence type="ECO:0000313" key="9">
    <source>
        <dbReference type="Proteomes" id="UP000501747"/>
    </source>
</evidence>
<gene>
    <name evidence="8" type="ORF">G7082_02020</name>
</gene>
<evidence type="ECO:0000256" key="3">
    <source>
        <dbReference type="ARBA" id="ARBA00022475"/>
    </source>
</evidence>
<dbReference type="GO" id="GO:0005886">
    <property type="term" value="C:plasma membrane"/>
    <property type="evidence" value="ECO:0007669"/>
    <property type="project" value="UniProtKB-SubCell"/>
</dbReference>
<comment type="similarity">
    <text evidence="2">Belongs to the CDP-glycerol glycerophosphotransferase family.</text>
</comment>
<protein>
    <submittedName>
        <fullName evidence="8">Glycosyltransferase</fullName>
    </submittedName>
</protein>
<dbReference type="CDD" id="cd00761">
    <property type="entry name" value="Glyco_tranf_GTA_type"/>
    <property type="match status" value="1"/>
</dbReference>